<dbReference type="PANTHER" id="PTHR42973">
    <property type="entry name" value="BINDING OXIDOREDUCTASE, PUTATIVE (AFU_ORTHOLOGUE AFUA_1G17690)-RELATED"/>
    <property type="match status" value="1"/>
</dbReference>
<dbReference type="PANTHER" id="PTHR42973:SF25">
    <property type="entry name" value="PHOSPHOMEVALONATE KINASE"/>
    <property type="match status" value="1"/>
</dbReference>
<evidence type="ECO:0000256" key="3">
    <source>
        <dbReference type="ARBA" id="ARBA00022827"/>
    </source>
</evidence>
<keyword evidence="4" id="KW-0560">Oxidoreductase</keyword>
<protein>
    <recommendedName>
        <fullName evidence="5">FAD-binding PCMH-type domain-containing protein</fullName>
    </recommendedName>
</protein>
<dbReference type="InterPro" id="IPR016166">
    <property type="entry name" value="FAD-bd_PCMH"/>
</dbReference>
<dbReference type="InterPro" id="IPR016169">
    <property type="entry name" value="FAD-bd_PCMH_sub2"/>
</dbReference>
<sequence>MATLDSLERALRQRAEEATLSSLKQSLSDKEYSAGFDILTQGPEIGPGPKSLFGYLPRGLRYKICKYTALEPNDLFATRLEAWIYSSTDMESPLPCLESAPGIRRAPFAPDGDTGDGIGPFDDTNEDDEKYDVVLFCHSMYGMKPKRKFVERALGMVNAEHGGLVVIFHRDNKALHLEDLVCLRTASFPTGVVSVANKDEALDWFASFVADFTIQGETDMDKAIRAEWRIVCRGLGRRGGRGTHQDHLLFSAPEVMVAFTQHATTLPELTAQVPRVKGDRTVKNREALSHHPVSVLRPTETSNIQECVRWALRHQFGLAVVGGGHSGHCLWPNVVSIDMGAFDKVHIVMAGESGEETRELSGSSSSPSPVIVAEAGCKQGEIIRKAMASGLTVPLGARPSVGAGLWLQGGIGHLARLHGLACDAIVGAVIVSVNEPSQILCVGHVPSQHQPAGAVRPENEAELLWAIKGAGTNFGIVISVMFKASAAPTYRIRNWVVELADSLHAQQKLREFDRVVAQNLPRSSSADAYLYWDSGRLHLGVAKFESSTDGFTSSLKTSTPTLVCANGRPDDSPKIVDGVGLFDAEMHMSEMRGGPGHSDGKTSSFKRCLFLKRIGEAEVASRLVAAVESRPSPLCYLHLLQGGGAVGDVAADATAFGCRGWDFACVITGLWPRDQDGTESARSVTQ</sequence>
<keyword evidence="3" id="KW-0274">FAD</keyword>
<dbReference type="InterPro" id="IPR036318">
    <property type="entry name" value="FAD-bd_PCMH-like_sf"/>
</dbReference>
<keyword evidence="7" id="KW-1185">Reference proteome</keyword>
<gene>
    <name evidence="6" type="ORF">Daus18300_004011</name>
</gene>
<dbReference type="InterPro" id="IPR050416">
    <property type="entry name" value="FAD-linked_Oxidoreductase"/>
</dbReference>
<evidence type="ECO:0000256" key="2">
    <source>
        <dbReference type="ARBA" id="ARBA00022630"/>
    </source>
</evidence>
<name>A0ABR3XBX6_9PEZI</name>
<feature type="domain" description="FAD-binding PCMH-type" evidence="5">
    <location>
        <begin position="288"/>
        <end position="487"/>
    </location>
</feature>
<dbReference type="SUPFAM" id="SSF56176">
    <property type="entry name" value="FAD-binding/transporter-associated domain-like"/>
    <property type="match status" value="1"/>
</dbReference>
<keyword evidence="2" id="KW-0285">Flavoprotein</keyword>
<evidence type="ECO:0000313" key="7">
    <source>
        <dbReference type="Proteomes" id="UP001583177"/>
    </source>
</evidence>
<comment type="similarity">
    <text evidence="1">Belongs to the oxygen-dependent FAD-linked oxidoreductase family.</text>
</comment>
<dbReference type="InterPro" id="IPR029063">
    <property type="entry name" value="SAM-dependent_MTases_sf"/>
</dbReference>
<evidence type="ECO:0000256" key="1">
    <source>
        <dbReference type="ARBA" id="ARBA00005466"/>
    </source>
</evidence>
<proteinExistence type="inferred from homology"/>
<organism evidence="6 7">
    <name type="scientific">Diaporthe australafricana</name>
    <dbReference type="NCBI Taxonomy" id="127596"/>
    <lineage>
        <taxon>Eukaryota</taxon>
        <taxon>Fungi</taxon>
        <taxon>Dikarya</taxon>
        <taxon>Ascomycota</taxon>
        <taxon>Pezizomycotina</taxon>
        <taxon>Sordariomycetes</taxon>
        <taxon>Sordariomycetidae</taxon>
        <taxon>Diaporthales</taxon>
        <taxon>Diaporthaceae</taxon>
        <taxon>Diaporthe</taxon>
    </lineage>
</organism>
<dbReference type="Gene3D" id="3.30.465.10">
    <property type="match status" value="1"/>
</dbReference>
<dbReference type="Pfam" id="PF01565">
    <property type="entry name" value="FAD_binding_4"/>
    <property type="match status" value="1"/>
</dbReference>
<comment type="caution">
    <text evidence="6">The sequence shown here is derived from an EMBL/GenBank/DDBJ whole genome shotgun (WGS) entry which is preliminary data.</text>
</comment>
<dbReference type="PROSITE" id="PS51387">
    <property type="entry name" value="FAD_PCMH"/>
    <property type="match status" value="1"/>
</dbReference>
<dbReference type="EMBL" id="JAWRVE010000026">
    <property type="protein sequence ID" value="KAL1873192.1"/>
    <property type="molecule type" value="Genomic_DNA"/>
</dbReference>
<evidence type="ECO:0000313" key="6">
    <source>
        <dbReference type="EMBL" id="KAL1873192.1"/>
    </source>
</evidence>
<dbReference type="InterPro" id="IPR006094">
    <property type="entry name" value="Oxid_FAD_bind_N"/>
</dbReference>
<dbReference type="Gene3D" id="3.40.462.20">
    <property type="match status" value="1"/>
</dbReference>
<reference evidence="6 7" key="1">
    <citation type="journal article" date="2024" name="IMA Fungus">
        <title>IMA Genome - F19 : A genome assembly and annotation guide to empower mycologists, including annotated draft genome sequences of Ceratocystis pirilliformis, Diaporthe australafricana, Fusarium ophioides, Paecilomyces lecythidis, and Sporothrix stenoceras.</title>
        <authorList>
            <person name="Aylward J."/>
            <person name="Wilson A.M."/>
            <person name="Visagie C.M."/>
            <person name="Spraker J."/>
            <person name="Barnes I."/>
            <person name="Buitendag C."/>
            <person name="Ceriani C."/>
            <person name="Del Mar Angel L."/>
            <person name="du Plessis D."/>
            <person name="Fuchs T."/>
            <person name="Gasser K."/>
            <person name="Kramer D."/>
            <person name="Li W."/>
            <person name="Munsamy K."/>
            <person name="Piso A."/>
            <person name="Price J.L."/>
            <person name="Sonnekus B."/>
            <person name="Thomas C."/>
            <person name="van der Nest A."/>
            <person name="van Dijk A."/>
            <person name="van Heerden A."/>
            <person name="van Vuuren N."/>
            <person name="Yilmaz N."/>
            <person name="Duong T.A."/>
            <person name="van der Merwe N.A."/>
            <person name="Wingfield M.J."/>
            <person name="Wingfield B.D."/>
        </authorList>
    </citation>
    <scope>NUCLEOTIDE SEQUENCE [LARGE SCALE GENOMIC DNA]</scope>
    <source>
        <strain evidence="6 7">CMW 18300</strain>
    </source>
</reference>
<evidence type="ECO:0000259" key="5">
    <source>
        <dbReference type="PROSITE" id="PS51387"/>
    </source>
</evidence>
<dbReference type="Proteomes" id="UP001583177">
    <property type="component" value="Unassembled WGS sequence"/>
</dbReference>
<dbReference type="Gene3D" id="3.40.50.150">
    <property type="entry name" value="Vaccinia Virus protein VP39"/>
    <property type="match status" value="1"/>
</dbReference>
<accession>A0ABR3XBX6</accession>
<evidence type="ECO:0000256" key="4">
    <source>
        <dbReference type="ARBA" id="ARBA00023002"/>
    </source>
</evidence>